<dbReference type="SUPFAM" id="SSF52540">
    <property type="entry name" value="P-loop containing nucleoside triphosphate hydrolases"/>
    <property type="match status" value="1"/>
</dbReference>
<sequence>MAKARSQFRCSRCQHGTAKWVGRCPDCGSWGSVEEVTVLAATGARAAAAPRRPAVSISAIEPDPTWHHPTGVDELDRVLGGGAVPGSVILLAGDPGVGKSTLLLQAAHRWAAGGRRALYVSGEETGGQIRMRAERTGCTHPEVYLAADCDLQTILGHLDAVQPGLAIVDSVQTVADATTDGVAGGVTQVRAVTAALTAAAKSSGTALILVGHVTKDGAIAGPRSLEHLVDVVLHFEGDRNGALRMVRGIKNRFGAAEEVGCFLLHEDGIEGVADPSGLFLDQRGSPVPGTAITVTLDGKRPLVGEVQALLARPCGGPPRRAVSGIDPARTAMITAVLDKHAGLPIAANDIYLSTVGGMRLTDPSADLAVAMALASALAELPLPPSVVMIGEVGLAGDLRPVAGMARRLAEAARLGFDTALAPPGRGAGKVPAGLRVREAADIVTALRHLSDLAQRRPRPAPLRLVDRPPPAGGAEENDPS</sequence>
<protein>
    <recommendedName>
        <fullName evidence="11 12">DNA repair protein RadA</fullName>
    </recommendedName>
</protein>
<comment type="function">
    <text evidence="11">Plays a role in repairing double-strand DNA breaks, probably involving stabilizing or processing branched DNA or blocked replication forks.</text>
</comment>
<reference evidence="16" key="1">
    <citation type="submission" date="2022-08" db="EMBL/GenBank/DDBJ databases">
        <title>Complete genome sequence of 14 non-tuberculosis mycobacteria type-strains.</title>
        <authorList>
            <person name="Igarashi Y."/>
            <person name="Osugi A."/>
            <person name="Mitarai S."/>
        </authorList>
    </citation>
    <scope>NUCLEOTIDE SEQUENCE</scope>
    <source>
        <strain evidence="16">DSM 45575</strain>
    </source>
</reference>
<evidence type="ECO:0000256" key="1">
    <source>
        <dbReference type="ARBA" id="ARBA00022723"/>
    </source>
</evidence>
<evidence type="ECO:0000256" key="9">
    <source>
        <dbReference type="ARBA" id="ARBA00023125"/>
    </source>
</evidence>
<comment type="similarity">
    <text evidence="11 13">Belongs to the RecA family. RadA subfamily.</text>
</comment>
<proteinExistence type="inferred from homology"/>
<dbReference type="InterPro" id="IPR020588">
    <property type="entry name" value="RecA_ATP-bd"/>
</dbReference>
<keyword evidence="1 11" id="KW-0479">Metal-binding</keyword>
<dbReference type="InterPro" id="IPR008269">
    <property type="entry name" value="Lon_proteolytic"/>
</dbReference>
<dbReference type="PANTHER" id="PTHR32472">
    <property type="entry name" value="DNA REPAIR PROTEIN RADA"/>
    <property type="match status" value="1"/>
</dbReference>
<keyword evidence="9 11" id="KW-0238">DNA-binding</keyword>
<dbReference type="InterPro" id="IPR004504">
    <property type="entry name" value="DNA_repair_RadA"/>
</dbReference>
<dbReference type="Pfam" id="PF13481">
    <property type="entry name" value="AAA_25"/>
    <property type="match status" value="1"/>
</dbReference>
<dbReference type="HAMAP" id="MF_01498">
    <property type="entry name" value="RadA_bact"/>
    <property type="match status" value="1"/>
</dbReference>
<dbReference type="InterPro" id="IPR041166">
    <property type="entry name" value="Rubredoxin_2"/>
</dbReference>
<organism evidence="16 17">
    <name type="scientific">Mycolicibacillus parakoreensis</name>
    <dbReference type="NCBI Taxonomy" id="1069221"/>
    <lineage>
        <taxon>Bacteria</taxon>
        <taxon>Bacillati</taxon>
        <taxon>Actinomycetota</taxon>
        <taxon>Actinomycetes</taxon>
        <taxon>Mycobacteriales</taxon>
        <taxon>Mycobacteriaceae</taxon>
        <taxon>Mycolicibacillus</taxon>
    </lineage>
</organism>
<dbReference type="InterPro" id="IPR014721">
    <property type="entry name" value="Ribsml_uS5_D2-typ_fold_subgr"/>
</dbReference>
<comment type="function">
    <text evidence="13">DNA-dependent ATPase involved in processing of recombination intermediates, plays a role in repairing DNA breaks. Stimulates the branch migration of RecA-mediated strand transfer reactions, allowing the 3' invading strand to extend heteroduplex DNA faster. Binds ssDNA in the presence of ADP but not other nucleotides, has ATPase activity that is stimulated by ssDNA and various branched DNA structures, but inhibited by SSB. Does not have RecA's homology-searching function.</text>
</comment>
<evidence type="ECO:0000256" key="2">
    <source>
        <dbReference type="ARBA" id="ARBA00022741"/>
    </source>
</evidence>
<keyword evidence="5" id="KW-0378">Hydrolase</keyword>
<comment type="domain">
    <text evidence="11">The middle region has homology to RecA with ATPase motifs including the RadA KNRFG motif, while the C-terminus is homologous to Lon protease.</text>
</comment>
<keyword evidence="2 11" id="KW-0547">Nucleotide-binding</keyword>
<keyword evidence="8 11" id="KW-0346">Stress response</keyword>
<dbReference type="Gene3D" id="3.40.50.300">
    <property type="entry name" value="P-loop containing nucleotide triphosphate hydrolases"/>
    <property type="match status" value="1"/>
</dbReference>
<feature type="region of interest" description="Lon-protease-like" evidence="11">
    <location>
        <begin position="349"/>
        <end position="480"/>
    </location>
</feature>
<dbReference type="NCBIfam" id="TIGR00416">
    <property type="entry name" value="sms"/>
    <property type="match status" value="1"/>
</dbReference>
<evidence type="ECO:0000256" key="5">
    <source>
        <dbReference type="ARBA" id="ARBA00022801"/>
    </source>
</evidence>
<dbReference type="Pfam" id="PF05362">
    <property type="entry name" value="Lon_C"/>
    <property type="match status" value="1"/>
</dbReference>
<dbReference type="PANTHER" id="PTHR32472:SF10">
    <property type="entry name" value="DNA REPAIR PROTEIN RADA-LIKE PROTEIN"/>
    <property type="match status" value="1"/>
</dbReference>
<feature type="domain" description="RecA family profile 1" evidence="15">
    <location>
        <begin position="64"/>
        <end position="213"/>
    </location>
</feature>
<keyword evidence="7 11" id="KW-0067">ATP-binding</keyword>
<keyword evidence="4 13" id="KW-0863">Zinc-finger</keyword>
<evidence type="ECO:0000256" key="3">
    <source>
        <dbReference type="ARBA" id="ARBA00022763"/>
    </source>
</evidence>
<gene>
    <name evidence="11 16" type="primary">radA</name>
    <name evidence="16" type="ORF">MIU77_01905</name>
</gene>
<evidence type="ECO:0000256" key="12">
    <source>
        <dbReference type="NCBIfam" id="TIGR00416"/>
    </source>
</evidence>
<keyword evidence="17" id="KW-1185">Reference proteome</keyword>
<dbReference type="InterPro" id="IPR020568">
    <property type="entry name" value="Ribosomal_Su5_D2-typ_SF"/>
</dbReference>
<evidence type="ECO:0000256" key="11">
    <source>
        <dbReference type="HAMAP-Rule" id="MF_01498"/>
    </source>
</evidence>
<evidence type="ECO:0000256" key="6">
    <source>
        <dbReference type="ARBA" id="ARBA00022833"/>
    </source>
</evidence>
<feature type="short sequence motif" description="RadA KNRFG motif" evidence="11">
    <location>
        <begin position="250"/>
        <end position="254"/>
    </location>
</feature>
<dbReference type="SMART" id="SM00382">
    <property type="entry name" value="AAA"/>
    <property type="match status" value="1"/>
</dbReference>
<evidence type="ECO:0000313" key="16">
    <source>
        <dbReference type="EMBL" id="ULN53147.1"/>
    </source>
</evidence>
<dbReference type="Pfam" id="PF18073">
    <property type="entry name" value="Zn_ribbon_LapB"/>
    <property type="match status" value="1"/>
</dbReference>
<evidence type="ECO:0000256" key="10">
    <source>
        <dbReference type="ARBA" id="ARBA00023204"/>
    </source>
</evidence>
<evidence type="ECO:0000256" key="14">
    <source>
        <dbReference type="SAM" id="MobiDB-lite"/>
    </source>
</evidence>
<dbReference type="EMBL" id="CP092365">
    <property type="protein sequence ID" value="ULN53147.1"/>
    <property type="molecule type" value="Genomic_DNA"/>
</dbReference>
<evidence type="ECO:0000259" key="15">
    <source>
        <dbReference type="PROSITE" id="PS50162"/>
    </source>
</evidence>
<evidence type="ECO:0000256" key="13">
    <source>
        <dbReference type="RuleBase" id="RU003555"/>
    </source>
</evidence>
<dbReference type="InterPro" id="IPR003593">
    <property type="entry name" value="AAA+_ATPase"/>
</dbReference>
<name>A0ABY3U0X7_9MYCO</name>
<keyword evidence="6 13" id="KW-0862">Zinc</keyword>
<accession>A0ABY3U0X7</accession>
<evidence type="ECO:0000256" key="8">
    <source>
        <dbReference type="ARBA" id="ARBA00023016"/>
    </source>
</evidence>
<dbReference type="Proteomes" id="UP001055200">
    <property type="component" value="Chromosome"/>
</dbReference>
<evidence type="ECO:0000256" key="7">
    <source>
        <dbReference type="ARBA" id="ARBA00022840"/>
    </source>
</evidence>
<evidence type="ECO:0000256" key="4">
    <source>
        <dbReference type="ARBA" id="ARBA00022771"/>
    </source>
</evidence>
<keyword evidence="10 11" id="KW-0234">DNA repair</keyword>
<dbReference type="PRINTS" id="PR01874">
    <property type="entry name" value="DNAREPAIRADA"/>
</dbReference>
<evidence type="ECO:0000313" key="17">
    <source>
        <dbReference type="Proteomes" id="UP001055200"/>
    </source>
</evidence>
<keyword evidence="3 11" id="KW-0227">DNA damage</keyword>
<feature type="binding site" evidence="11">
    <location>
        <begin position="93"/>
        <end position="100"/>
    </location>
    <ligand>
        <name>ATP</name>
        <dbReference type="ChEBI" id="CHEBI:30616"/>
    </ligand>
</feature>
<dbReference type="RefSeq" id="WP_240171402.1">
    <property type="nucleotide sequence ID" value="NZ_CP092365.1"/>
</dbReference>
<dbReference type="InterPro" id="IPR027417">
    <property type="entry name" value="P-loop_NTPase"/>
</dbReference>
<dbReference type="SUPFAM" id="SSF54211">
    <property type="entry name" value="Ribosomal protein S5 domain 2-like"/>
    <property type="match status" value="1"/>
</dbReference>
<dbReference type="PROSITE" id="PS50162">
    <property type="entry name" value="RECA_2"/>
    <property type="match status" value="1"/>
</dbReference>
<dbReference type="Gene3D" id="3.30.230.10">
    <property type="match status" value="1"/>
</dbReference>
<feature type="region of interest" description="Disordered" evidence="14">
    <location>
        <begin position="453"/>
        <end position="480"/>
    </location>
</feature>